<evidence type="ECO:0000313" key="11">
    <source>
        <dbReference type="Proteomes" id="UP000324907"/>
    </source>
</evidence>
<protein>
    <recommendedName>
        <fullName evidence="4">Pyrrolo-quinoline quinone repeat domain-containing protein</fullName>
    </recommendedName>
</protein>
<dbReference type="EMBL" id="VLTO01000032">
    <property type="protein sequence ID" value="KAA0173479.1"/>
    <property type="molecule type" value="Genomic_DNA"/>
</dbReference>
<dbReference type="SUPFAM" id="SSF50998">
    <property type="entry name" value="Quinoprotein alcohol dehydrogenase-like"/>
    <property type="match status" value="3"/>
</dbReference>
<evidence type="ECO:0000256" key="1">
    <source>
        <dbReference type="SAM" id="MobiDB-lite"/>
    </source>
</evidence>
<feature type="chain" id="PRO_5036136845" description="Pyrrolo-quinoline quinone repeat domain-containing protein" evidence="3">
    <location>
        <begin position="23"/>
        <end position="893"/>
    </location>
</feature>
<evidence type="ECO:0000313" key="7">
    <source>
        <dbReference type="EMBL" id="KAA0169092.1"/>
    </source>
</evidence>
<keyword evidence="2" id="KW-0812">Transmembrane</keyword>
<dbReference type="Proteomes" id="UP000325113">
    <property type="component" value="Unassembled WGS sequence"/>
</dbReference>
<dbReference type="EMBL" id="VLTN01000002">
    <property type="protein sequence ID" value="KAA0157249.1"/>
    <property type="molecule type" value="Genomic_DNA"/>
</dbReference>
<dbReference type="Proteomes" id="UP000323011">
    <property type="component" value="Unassembled WGS sequence"/>
</dbReference>
<evidence type="ECO:0000256" key="2">
    <source>
        <dbReference type="SAM" id="Phobius"/>
    </source>
</evidence>
<evidence type="ECO:0000313" key="5">
    <source>
        <dbReference type="EMBL" id="KAA0157249.1"/>
    </source>
</evidence>
<evidence type="ECO:0000256" key="3">
    <source>
        <dbReference type="SAM" id="SignalP"/>
    </source>
</evidence>
<gene>
    <name evidence="8" type="ORF">FNF27_04974</name>
    <name evidence="6" type="ORF">FNF28_02488</name>
    <name evidence="5" type="ORF">FNF29_00601</name>
    <name evidence="7" type="ORF">FNF31_00252</name>
</gene>
<evidence type="ECO:0000313" key="8">
    <source>
        <dbReference type="EMBL" id="KAA0173479.1"/>
    </source>
</evidence>
<dbReference type="Pfam" id="PF13360">
    <property type="entry name" value="PQQ_2"/>
    <property type="match status" value="3"/>
</dbReference>
<feature type="domain" description="Pyrrolo-quinoline quinone repeat" evidence="4">
    <location>
        <begin position="218"/>
        <end position="399"/>
    </location>
</feature>
<dbReference type="EMBL" id="VLTM01000001">
    <property type="protein sequence ID" value="KAA0169092.1"/>
    <property type="molecule type" value="Genomic_DNA"/>
</dbReference>
<dbReference type="InterPro" id="IPR018391">
    <property type="entry name" value="PQQ_b-propeller_rpt"/>
</dbReference>
<evidence type="ECO:0000313" key="6">
    <source>
        <dbReference type="EMBL" id="KAA0168328.1"/>
    </source>
</evidence>
<feature type="compositionally biased region" description="Low complexity" evidence="1">
    <location>
        <begin position="871"/>
        <end position="882"/>
    </location>
</feature>
<evidence type="ECO:0000313" key="9">
    <source>
        <dbReference type="Proteomes" id="UP000322899"/>
    </source>
</evidence>
<feature type="transmembrane region" description="Helical" evidence="2">
    <location>
        <begin position="795"/>
        <end position="820"/>
    </location>
</feature>
<comment type="caution">
    <text evidence="7">The sequence shown here is derived from an EMBL/GenBank/DDBJ whole genome shotgun (WGS) entry which is preliminary data.</text>
</comment>
<sequence>MRAVLGQLAAVAALLAAGSSRAAVVEKIDPVWPQRGYDATHHARSPFQGPHLSGEVQAQWTSPYGKGFSDYPVINTDGYIMAIDDAGHVFGVGFDPYSGDSTVHIEADTRYATPPKGSPALGGGQLMVPVANCTVLFFDSIKGEEQGSLLVPCLLQEPTGDIVMIDMPGNMNAMLTYAGDAVALYTWEDGKIPAAQPTCMFAAGKRISGVVVGKQSGQAPVAYASSMDGNIYAISIPDCLEKWQFPVNKAIQEDPAVSRDGAFVFINVEGKGTYKIDASTGQSVWVRPEDDVEGGASIVVGQDGTLYVGSRMGRFFAFEPELGDKLWEYDVGEAVESQAVIDSGGYVFFVDAGGRIHCLDAVSGALEWDLETNTAISGGLAIDLDHALYAVTQDGRFLRIVGHQPPALIPRVQPISQAVWSQRGGGPQHSGMSRYLGPPEAGDGKASIVWTFKAQHELMEGAVASADGLLVVPDVTGLVYGVDSVTGKQLWLFNVEDGYVFGEAGISPDSKRAYIGTSSGRIIALDVNTGGLLWNVELGNAIQGSVTVSPTDQVYVACEDSNVYGYNGVNGNPVAKLSTGDGESLFPPVILFDGSTVVVGSSDGFVRAYSAGSHTLRWRYQTKGPVVEVPCVHPATGVVFVGAAQELIAINPSTGDRLWTVPASGELGASPGCGNKHALLYIGGYDGAMHAFDQRDGGERWEFPTADRITSNPVIDKDSERLYVTSTDGTLYVLDASTGDLIWKQFVAKLMHGDPVLLADRSVVVTAADGNIMAKVAYVPPPPQPPAPQPSGDGAGVAVGVTFLLLAVGYVGGGFAYSYWRHGEVSHPHHGFWSNLGSRVSGCCSSCMSRLSPKSVPAGYASSAGPTSSVHSSSAAAATPAPSGGGAGGYGAL</sequence>
<accession>A0A5A8DUC7</accession>
<dbReference type="OMA" id="CTIRIKG"/>
<dbReference type="PANTHER" id="PTHR34512:SF30">
    <property type="entry name" value="OUTER MEMBRANE PROTEIN ASSEMBLY FACTOR BAMB"/>
    <property type="match status" value="1"/>
</dbReference>
<feature type="signal peptide" evidence="3">
    <location>
        <begin position="1"/>
        <end position="22"/>
    </location>
</feature>
<keyword evidence="3" id="KW-0732">Signal</keyword>
<evidence type="ECO:0000259" key="4">
    <source>
        <dbReference type="Pfam" id="PF13360"/>
    </source>
</evidence>
<feature type="domain" description="Pyrrolo-quinoline quinone repeat" evidence="4">
    <location>
        <begin position="687"/>
        <end position="773"/>
    </location>
</feature>
<dbReference type="SUPFAM" id="SSF63829">
    <property type="entry name" value="Calcium-dependent phosphotriesterase"/>
    <property type="match status" value="1"/>
</dbReference>
<reference evidence="9 10" key="1">
    <citation type="submission" date="2019-07" db="EMBL/GenBank/DDBJ databases">
        <title>Genomes of Cafeteria roenbergensis.</title>
        <authorList>
            <person name="Fischer M.G."/>
            <person name="Hackl T."/>
            <person name="Roman M."/>
        </authorList>
    </citation>
    <scope>NUCLEOTIDE SEQUENCE [LARGE SCALE GENOMIC DNA]</scope>
    <source>
        <strain evidence="5 10">BVI</strain>
        <strain evidence="7 12">Cflag</strain>
        <strain evidence="8 9">E4-10P</strain>
        <strain evidence="6 11">RCC970-E3</strain>
    </source>
</reference>
<keyword evidence="10" id="KW-1185">Reference proteome</keyword>
<feature type="compositionally biased region" description="Gly residues" evidence="1">
    <location>
        <begin position="883"/>
        <end position="893"/>
    </location>
</feature>
<dbReference type="Proteomes" id="UP000322899">
    <property type="component" value="Unassembled WGS sequence"/>
</dbReference>
<evidence type="ECO:0000313" key="10">
    <source>
        <dbReference type="Proteomes" id="UP000323011"/>
    </source>
</evidence>
<dbReference type="EMBL" id="VLTL01000028">
    <property type="protein sequence ID" value="KAA0168328.1"/>
    <property type="molecule type" value="Genomic_DNA"/>
</dbReference>
<proteinExistence type="predicted"/>
<keyword evidence="2" id="KW-0472">Membrane</keyword>
<organism evidence="7 12">
    <name type="scientific">Cafeteria roenbergensis</name>
    <name type="common">Marine flagellate</name>
    <dbReference type="NCBI Taxonomy" id="33653"/>
    <lineage>
        <taxon>Eukaryota</taxon>
        <taxon>Sar</taxon>
        <taxon>Stramenopiles</taxon>
        <taxon>Bigyra</taxon>
        <taxon>Opalozoa</taxon>
        <taxon>Bicosoecida</taxon>
        <taxon>Cafeteriaceae</taxon>
        <taxon>Cafeteria</taxon>
    </lineage>
</organism>
<dbReference type="SMART" id="SM00564">
    <property type="entry name" value="PQQ"/>
    <property type="match status" value="11"/>
</dbReference>
<evidence type="ECO:0000313" key="12">
    <source>
        <dbReference type="Proteomes" id="UP000325113"/>
    </source>
</evidence>
<dbReference type="OrthoDB" id="408177at2759"/>
<feature type="region of interest" description="Disordered" evidence="1">
    <location>
        <begin position="871"/>
        <end position="893"/>
    </location>
</feature>
<dbReference type="Gene3D" id="2.140.10.10">
    <property type="entry name" value="Quinoprotein alcohol dehydrogenase-like superfamily"/>
    <property type="match status" value="1"/>
</dbReference>
<feature type="domain" description="Pyrrolo-quinoline quinone repeat" evidence="4">
    <location>
        <begin position="448"/>
        <end position="577"/>
    </location>
</feature>
<dbReference type="AlphaFoldDB" id="A0A5A8DUC7"/>
<dbReference type="InterPro" id="IPR015943">
    <property type="entry name" value="WD40/YVTN_repeat-like_dom_sf"/>
</dbReference>
<dbReference type="Gene3D" id="2.130.10.10">
    <property type="entry name" value="YVTN repeat-like/Quinoprotein amine dehydrogenase"/>
    <property type="match status" value="2"/>
</dbReference>
<dbReference type="InterPro" id="IPR002372">
    <property type="entry name" value="PQQ_rpt_dom"/>
</dbReference>
<dbReference type="InterPro" id="IPR011047">
    <property type="entry name" value="Quinoprotein_ADH-like_sf"/>
</dbReference>
<dbReference type="PANTHER" id="PTHR34512">
    <property type="entry name" value="CELL SURFACE PROTEIN"/>
    <property type="match status" value="1"/>
</dbReference>
<keyword evidence="2" id="KW-1133">Transmembrane helix</keyword>
<name>A0A5A8DUC7_CAFRO</name>
<dbReference type="Proteomes" id="UP000324907">
    <property type="component" value="Unassembled WGS sequence"/>
</dbReference>
<dbReference type="Gene3D" id="2.40.10.480">
    <property type="match status" value="2"/>
</dbReference>